<gene>
    <name evidence="2" type="ORF">SVIO_004300</name>
</gene>
<dbReference type="PANTHER" id="PTHR43482">
    <property type="entry name" value="PROTEIN AST1-RELATED"/>
    <property type="match status" value="1"/>
</dbReference>
<feature type="domain" description="Enoyl reductase (ER)" evidence="1">
    <location>
        <begin position="10"/>
        <end position="315"/>
    </location>
</feature>
<dbReference type="InterPro" id="IPR011032">
    <property type="entry name" value="GroES-like_sf"/>
</dbReference>
<dbReference type="Gene3D" id="3.40.50.720">
    <property type="entry name" value="NAD(P)-binding Rossmann-like Domain"/>
    <property type="match status" value="1"/>
</dbReference>
<dbReference type="GO" id="GO:0016491">
    <property type="term" value="F:oxidoreductase activity"/>
    <property type="evidence" value="ECO:0007669"/>
    <property type="project" value="InterPro"/>
</dbReference>
<dbReference type="SUPFAM" id="SSF51735">
    <property type="entry name" value="NAD(P)-binding Rossmann-fold domains"/>
    <property type="match status" value="1"/>
</dbReference>
<dbReference type="InterPro" id="IPR052585">
    <property type="entry name" value="Lipid_raft_assoc_Zn_ADH"/>
</dbReference>
<keyword evidence="3" id="KW-1185">Reference proteome</keyword>
<evidence type="ECO:0000313" key="2">
    <source>
        <dbReference type="EMBL" id="GDY49807.1"/>
    </source>
</evidence>
<accession>A0A4D4KTM9</accession>
<dbReference type="Proteomes" id="UP000301309">
    <property type="component" value="Unassembled WGS sequence"/>
</dbReference>
<evidence type="ECO:0000313" key="3">
    <source>
        <dbReference type="Proteomes" id="UP000301309"/>
    </source>
</evidence>
<reference evidence="2 3" key="1">
    <citation type="journal article" date="2020" name="Int. J. Syst. Evol. Microbiol.">
        <title>Reclassification of Streptomyces castelarensis and Streptomyces sporoclivatus as later heterotypic synonyms of Streptomyces antimycoticus.</title>
        <authorList>
            <person name="Komaki H."/>
            <person name="Tamura T."/>
        </authorList>
    </citation>
    <scope>NUCLEOTIDE SEQUENCE [LARGE SCALE GENOMIC DNA]</scope>
    <source>
        <strain evidence="2 3">NBRC 13459</strain>
    </source>
</reference>
<evidence type="ECO:0000259" key="1">
    <source>
        <dbReference type="SMART" id="SM00829"/>
    </source>
</evidence>
<dbReference type="InterPro" id="IPR013154">
    <property type="entry name" value="ADH-like_N"/>
</dbReference>
<dbReference type="SUPFAM" id="SSF50129">
    <property type="entry name" value="GroES-like"/>
    <property type="match status" value="1"/>
</dbReference>
<sequence length="317" mass="32499">MKALQFDRFGSPDVIVLRDVPKPEPGPGQIRIAVRACGLTPADWAVVDGLLADQLPPLPRGLGFEVAGTVDALGEGATGVEIGDGVFGPAPFDGPTAGAAEYALMSAWARIPQGVTAEQAAALPVAAETAWHALDDLGVQPGELLLVHGAGSTVGEAAVRLALRRGIRVIATSGPTRAAALEEIGAQVTGYGDGMAERVASLAAGRVDRALDTAPTGGRIDRTDQASPAGGSLPTLIGLTGAPDRVLTVSDFAAAAELGTRITQIDLRYDLMDEFARLAGEGILAVSVARTYTLDQIQEAAELSQSRRSGGKLILAL</sequence>
<dbReference type="EMBL" id="BJHW01000001">
    <property type="protein sequence ID" value="GDY49807.1"/>
    <property type="molecule type" value="Genomic_DNA"/>
</dbReference>
<dbReference type="OrthoDB" id="2665481at2"/>
<dbReference type="AlphaFoldDB" id="A0A4D4KTM9"/>
<organism evidence="2 3">
    <name type="scientific">Streptomyces violaceusniger</name>
    <dbReference type="NCBI Taxonomy" id="68280"/>
    <lineage>
        <taxon>Bacteria</taxon>
        <taxon>Bacillati</taxon>
        <taxon>Actinomycetota</taxon>
        <taxon>Actinomycetes</taxon>
        <taxon>Kitasatosporales</taxon>
        <taxon>Streptomycetaceae</taxon>
        <taxon>Streptomyces</taxon>
        <taxon>Streptomyces violaceusniger group</taxon>
    </lineage>
</organism>
<proteinExistence type="predicted"/>
<dbReference type="SMART" id="SM00829">
    <property type="entry name" value="PKS_ER"/>
    <property type="match status" value="1"/>
</dbReference>
<dbReference type="RefSeq" id="WP_137975888.1">
    <property type="nucleotide sequence ID" value="NZ_BAAASO010000053.1"/>
</dbReference>
<name>A0A4D4KTM9_STRVO</name>
<dbReference type="Pfam" id="PF08240">
    <property type="entry name" value="ADH_N"/>
    <property type="match status" value="1"/>
</dbReference>
<dbReference type="InterPro" id="IPR036291">
    <property type="entry name" value="NAD(P)-bd_dom_sf"/>
</dbReference>
<protein>
    <submittedName>
        <fullName evidence="2">Oxidoreductase</fullName>
    </submittedName>
</protein>
<dbReference type="CDD" id="cd05289">
    <property type="entry name" value="MDR_like_2"/>
    <property type="match status" value="1"/>
</dbReference>
<dbReference type="InterPro" id="IPR020843">
    <property type="entry name" value="ER"/>
</dbReference>
<dbReference type="Gene3D" id="3.90.180.10">
    <property type="entry name" value="Medium-chain alcohol dehydrogenases, catalytic domain"/>
    <property type="match status" value="1"/>
</dbReference>
<dbReference type="PANTHER" id="PTHR43482:SF1">
    <property type="entry name" value="PROTEIN AST1-RELATED"/>
    <property type="match status" value="1"/>
</dbReference>
<comment type="caution">
    <text evidence="2">The sequence shown here is derived from an EMBL/GenBank/DDBJ whole genome shotgun (WGS) entry which is preliminary data.</text>
</comment>
<dbReference type="Pfam" id="PF13602">
    <property type="entry name" value="ADH_zinc_N_2"/>
    <property type="match status" value="1"/>
</dbReference>